<protein>
    <submittedName>
        <fullName evidence="2">Uncharacterized protein</fullName>
    </submittedName>
</protein>
<gene>
    <name evidence="2" type="ORF">ACFOHL_08095</name>
</gene>
<evidence type="ECO:0000256" key="1">
    <source>
        <dbReference type="SAM" id="SignalP"/>
    </source>
</evidence>
<name>A0ABV7FQR9_9ALTE</name>
<evidence type="ECO:0000313" key="3">
    <source>
        <dbReference type="Proteomes" id="UP001595478"/>
    </source>
</evidence>
<dbReference type="Proteomes" id="UP001595478">
    <property type="component" value="Unassembled WGS sequence"/>
</dbReference>
<keyword evidence="1" id="KW-0732">Signal</keyword>
<dbReference type="EMBL" id="JBHRSW010000014">
    <property type="protein sequence ID" value="MFC3121581.1"/>
    <property type="molecule type" value="Genomic_DNA"/>
</dbReference>
<accession>A0ABV7FQR9</accession>
<proteinExistence type="predicted"/>
<keyword evidence="3" id="KW-1185">Reference proteome</keyword>
<sequence>MTTIQLTRLKKMRPFTARLCLLSLLASVTYSSSILASDWEPVAVESLIELPVTLIEKRIQQDFNMSPLASELNEIELDMATKGEKIKSFQNVIAGAKDKEMFDEKVALVKLKSDFLDAMQSGQQLRQNALAKRIDLYQDVLEKLYSQESTEQASMTYKIKQQQDAARARMEKVMAQVDTAIAQSGFANRTPYADDFAKNLAKIDQLREAINAHKANLSPTVDGVAVSTEEYVRQLLMQAASEQSLLDQEGLMLSYMSRLVALDAQSLEYAINLENEDEAGSVKQSTTPANSVDLFL</sequence>
<evidence type="ECO:0000313" key="2">
    <source>
        <dbReference type="EMBL" id="MFC3121581.1"/>
    </source>
</evidence>
<dbReference type="RefSeq" id="WP_376919719.1">
    <property type="nucleotide sequence ID" value="NZ_JBHRSW010000014.1"/>
</dbReference>
<organism evidence="2 3">
    <name type="scientific">Agaribacter flavus</name>
    <dbReference type="NCBI Taxonomy" id="1902781"/>
    <lineage>
        <taxon>Bacteria</taxon>
        <taxon>Pseudomonadati</taxon>
        <taxon>Pseudomonadota</taxon>
        <taxon>Gammaproteobacteria</taxon>
        <taxon>Alteromonadales</taxon>
        <taxon>Alteromonadaceae</taxon>
        <taxon>Agaribacter</taxon>
    </lineage>
</organism>
<comment type="caution">
    <text evidence="2">The sequence shown here is derived from an EMBL/GenBank/DDBJ whole genome shotgun (WGS) entry which is preliminary data.</text>
</comment>
<feature type="signal peptide" evidence="1">
    <location>
        <begin position="1"/>
        <end position="36"/>
    </location>
</feature>
<feature type="chain" id="PRO_5045887777" evidence="1">
    <location>
        <begin position="37"/>
        <end position="296"/>
    </location>
</feature>
<reference evidence="3" key="1">
    <citation type="journal article" date="2019" name="Int. J. Syst. Evol. Microbiol.">
        <title>The Global Catalogue of Microorganisms (GCM) 10K type strain sequencing project: providing services to taxonomists for standard genome sequencing and annotation.</title>
        <authorList>
            <consortium name="The Broad Institute Genomics Platform"/>
            <consortium name="The Broad Institute Genome Sequencing Center for Infectious Disease"/>
            <person name="Wu L."/>
            <person name="Ma J."/>
        </authorList>
    </citation>
    <scope>NUCLEOTIDE SEQUENCE [LARGE SCALE GENOMIC DNA]</scope>
    <source>
        <strain evidence="3">KCTC 52473</strain>
    </source>
</reference>